<proteinExistence type="predicted"/>
<keyword evidence="2" id="KW-1133">Transmembrane helix</keyword>
<dbReference type="AlphaFoldDB" id="A0A0C9UFS6"/>
<dbReference type="InterPro" id="IPR012349">
    <property type="entry name" value="Split_barrel_FMN-bd"/>
</dbReference>
<name>A0A0C9UFS6_SPHS4</name>
<dbReference type="SUPFAM" id="SSF50475">
    <property type="entry name" value="FMN-binding split barrel"/>
    <property type="match status" value="1"/>
</dbReference>
<dbReference type="Pfam" id="PF13883">
    <property type="entry name" value="CREG_beta-barrel"/>
    <property type="match status" value="1"/>
</dbReference>
<dbReference type="PANTHER" id="PTHR37273:SF1">
    <property type="entry name" value="ADL397C-AP"/>
    <property type="match status" value="1"/>
</dbReference>
<evidence type="ECO:0000313" key="5">
    <source>
        <dbReference type="Proteomes" id="UP000054279"/>
    </source>
</evidence>
<evidence type="ECO:0000256" key="2">
    <source>
        <dbReference type="SAM" id="Phobius"/>
    </source>
</evidence>
<dbReference type="Gene3D" id="2.30.110.10">
    <property type="entry name" value="Electron Transport, Fmn-binding Protein, Chain A"/>
    <property type="match status" value="1"/>
</dbReference>
<evidence type="ECO:0000256" key="1">
    <source>
        <dbReference type="SAM" id="MobiDB-lite"/>
    </source>
</evidence>
<reference evidence="4 5" key="1">
    <citation type="submission" date="2014-06" db="EMBL/GenBank/DDBJ databases">
        <title>Evolutionary Origins and Diversification of the Mycorrhizal Mutualists.</title>
        <authorList>
            <consortium name="DOE Joint Genome Institute"/>
            <consortium name="Mycorrhizal Genomics Consortium"/>
            <person name="Kohler A."/>
            <person name="Kuo A."/>
            <person name="Nagy L.G."/>
            <person name="Floudas D."/>
            <person name="Copeland A."/>
            <person name="Barry K.W."/>
            <person name="Cichocki N."/>
            <person name="Veneault-Fourrey C."/>
            <person name="LaButti K."/>
            <person name="Lindquist E.A."/>
            <person name="Lipzen A."/>
            <person name="Lundell T."/>
            <person name="Morin E."/>
            <person name="Murat C."/>
            <person name="Riley R."/>
            <person name="Ohm R."/>
            <person name="Sun H."/>
            <person name="Tunlid A."/>
            <person name="Henrissat B."/>
            <person name="Grigoriev I.V."/>
            <person name="Hibbett D.S."/>
            <person name="Martin F."/>
        </authorList>
    </citation>
    <scope>NUCLEOTIDE SEQUENCE [LARGE SCALE GENOMIC DNA]</scope>
    <source>
        <strain evidence="4 5">SS14</strain>
    </source>
</reference>
<accession>A0A0C9UFS6</accession>
<dbReference type="OrthoDB" id="2138282at2759"/>
<dbReference type="InterPro" id="IPR055343">
    <property type="entry name" value="CREG_beta-barrel"/>
</dbReference>
<keyword evidence="2" id="KW-0472">Membrane</keyword>
<gene>
    <name evidence="4" type="ORF">M422DRAFT_275256</name>
</gene>
<organism evidence="4 5">
    <name type="scientific">Sphaerobolus stellatus (strain SS14)</name>
    <dbReference type="NCBI Taxonomy" id="990650"/>
    <lineage>
        <taxon>Eukaryota</taxon>
        <taxon>Fungi</taxon>
        <taxon>Dikarya</taxon>
        <taxon>Basidiomycota</taxon>
        <taxon>Agaricomycotina</taxon>
        <taxon>Agaricomycetes</taxon>
        <taxon>Phallomycetidae</taxon>
        <taxon>Geastrales</taxon>
        <taxon>Sphaerobolaceae</taxon>
        <taxon>Sphaerobolus</taxon>
    </lineage>
</organism>
<dbReference type="EMBL" id="KN837539">
    <property type="protein sequence ID" value="KIJ24055.1"/>
    <property type="molecule type" value="Genomic_DNA"/>
</dbReference>
<keyword evidence="2" id="KW-0812">Transmembrane</keyword>
<evidence type="ECO:0000259" key="3">
    <source>
        <dbReference type="Pfam" id="PF13883"/>
    </source>
</evidence>
<dbReference type="Proteomes" id="UP000054279">
    <property type="component" value="Unassembled WGS sequence"/>
</dbReference>
<keyword evidence="5" id="KW-1185">Reference proteome</keyword>
<feature type="region of interest" description="Disordered" evidence="1">
    <location>
        <begin position="109"/>
        <end position="131"/>
    </location>
</feature>
<dbReference type="HOGENOM" id="CLU_2135128_0_0_1"/>
<sequence length="131" mass="14715">MATRHPDNHPTLAGMPFALQEYYASCFTNGYLLLLFLPISRHSRNIKAAPGHPASISVWHNPNPSADQPRISLVGNVTVLGHEFEIAPELRDCYLSEHPDAKWWLPDEPESPHVSSHLLWDSIPENSEDAE</sequence>
<evidence type="ECO:0000313" key="4">
    <source>
        <dbReference type="EMBL" id="KIJ24055.1"/>
    </source>
</evidence>
<protein>
    <recommendedName>
        <fullName evidence="3">CREG-like beta-barrel domain-containing protein</fullName>
    </recommendedName>
</protein>
<feature type="domain" description="CREG-like beta-barrel" evidence="3">
    <location>
        <begin position="11"/>
        <end position="113"/>
    </location>
</feature>
<feature type="transmembrane region" description="Helical" evidence="2">
    <location>
        <begin position="22"/>
        <end position="39"/>
    </location>
</feature>
<dbReference type="PANTHER" id="PTHR37273">
    <property type="entry name" value="CHROMOSOME 8, WHOLE GENOME SHOTGUN SEQUENCE"/>
    <property type="match status" value="1"/>
</dbReference>